<feature type="transmembrane region" description="Helical" evidence="13">
    <location>
        <begin position="142"/>
        <end position="159"/>
    </location>
</feature>
<accession>A0ABR2AJN5</accession>
<evidence type="ECO:0000256" key="9">
    <source>
        <dbReference type="ARBA" id="ARBA00022989"/>
    </source>
</evidence>
<comment type="subcellular location">
    <subcellularLocation>
        <location evidence="1">Membrane</location>
        <topology evidence="1">Single-pass membrane protein</topology>
    </subcellularLocation>
</comment>
<dbReference type="InterPro" id="IPR052232">
    <property type="entry name" value="RLK_Ser/Thr-Kinase"/>
</dbReference>
<evidence type="ECO:0000256" key="13">
    <source>
        <dbReference type="SAM" id="Phobius"/>
    </source>
</evidence>
<keyword evidence="10 13" id="KW-0472">Membrane</keyword>
<dbReference type="EMBL" id="JBBPBM010000654">
    <property type="protein sequence ID" value="KAK8493070.1"/>
    <property type="molecule type" value="Genomic_DNA"/>
</dbReference>
<keyword evidence="3" id="KW-0597">Phosphoprotein</keyword>
<protein>
    <recommendedName>
        <fullName evidence="2">non-specific serine/threonine protein kinase</fullName>
        <ecNumber evidence="2">2.7.11.1</ecNumber>
    </recommendedName>
</protein>
<keyword evidence="6" id="KW-0547">Nucleotide-binding</keyword>
<dbReference type="PANTHER" id="PTHR47984">
    <property type="entry name" value="OS01G0323000 PROTEIN"/>
    <property type="match status" value="1"/>
</dbReference>
<keyword evidence="15" id="KW-1185">Reference proteome</keyword>
<dbReference type="InterPro" id="IPR011009">
    <property type="entry name" value="Kinase-like_dom_sf"/>
</dbReference>
<evidence type="ECO:0000256" key="11">
    <source>
        <dbReference type="ARBA" id="ARBA00047899"/>
    </source>
</evidence>
<sequence>MIFLCFRLNRNARKRKVKHILGLISYSLVSKEILEIKALNQNVNCFSEEVKIGNVVPSKSSEEVSDDVLGASDVLSADAQNIGWGRWYNMKELELEMATHGFAEENEVGEGGYGVVFCDVLQHGSIVTVKIFLNNKYVNNKIYPLVIVLRYCVLLYLFAERRQNTF</sequence>
<keyword evidence="4" id="KW-0808">Transferase</keyword>
<keyword evidence="5 13" id="KW-0812">Transmembrane</keyword>
<comment type="catalytic activity">
    <reaction evidence="11">
        <text>L-threonyl-[protein] + ATP = O-phospho-L-threonyl-[protein] + ADP + H(+)</text>
        <dbReference type="Rhea" id="RHEA:46608"/>
        <dbReference type="Rhea" id="RHEA-COMP:11060"/>
        <dbReference type="Rhea" id="RHEA-COMP:11605"/>
        <dbReference type="ChEBI" id="CHEBI:15378"/>
        <dbReference type="ChEBI" id="CHEBI:30013"/>
        <dbReference type="ChEBI" id="CHEBI:30616"/>
        <dbReference type="ChEBI" id="CHEBI:61977"/>
        <dbReference type="ChEBI" id="CHEBI:456216"/>
        <dbReference type="EC" id="2.7.11.1"/>
    </reaction>
</comment>
<dbReference type="SUPFAM" id="SSF56112">
    <property type="entry name" value="Protein kinase-like (PK-like)"/>
    <property type="match status" value="1"/>
</dbReference>
<proteinExistence type="predicted"/>
<evidence type="ECO:0000256" key="3">
    <source>
        <dbReference type="ARBA" id="ARBA00022553"/>
    </source>
</evidence>
<dbReference type="EC" id="2.7.11.1" evidence="2"/>
<evidence type="ECO:0000256" key="1">
    <source>
        <dbReference type="ARBA" id="ARBA00004167"/>
    </source>
</evidence>
<keyword evidence="8" id="KW-0067">ATP-binding</keyword>
<evidence type="ECO:0000256" key="12">
    <source>
        <dbReference type="ARBA" id="ARBA00048679"/>
    </source>
</evidence>
<evidence type="ECO:0000313" key="14">
    <source>
        <dbReference type="EMBL" id="KAK8493070.1"/>
    </source>
</evidence>
<evidence type="ECO:0000256" key="5">
    <source>
        <dbReference type="ARBA" id="ARBA00022692"/>
    </source>
</evidence>
<evidence type="ECO:0000256" key="8">
    <source>
        <dbReference type="ARBA" id="ARBA00022840"/>
    </source>
</evidence>
<dbReference type="Proteomes" id="UP001472677">
    <property type="component" value="Unassembled WGS sequence"/>
</dbReference>
<name>A0ABR2AJN5_9ROSI</name>
<gene>
    <name evidence="14" type="ORF">V6N12_030653</name>
</gene>
<evidence type="ECO:0000256" key="6">
    <source>
        <dbReference type="ARBA" id="ARBA00022741"/>
    </source>
</evidence>
<organism evidence="14 15">
    <name type="scientific">Hibiscus sabdariffa</name>
    <name type="common">roselle</name>
    <dbReference type="NCBI Taxonomy" id="183260"/>
    <lineage>
        <taxon>Eukaryota</taxon>
        <taxon>Viridiplantae</taxon>
        <taxon>Streptophyta</taxon>
        <taxon>Embryophyta</taxon>
        <taxon>Tracheophyta</taxon>
        <taxon>Spermatophyta</taxon>
        <taxon>Magnoliopsida</taxon>
        <taxon>eudicotyledons</taxon>
        <taxon>Gunneridae</taxon>
        <taxon>Pentapetalae</taxon>
        <taxon>rosids</taxon>
        <taxon>malvids</taxon>
        <taxon>Malvales</taxon>
        <taxon>Malvaceae</taxon>
        <taxon>Malvoideae</taxon>
        <taxon>Hibiscus</taxon>
    </lineage>
</organism>
<evidence type="ECO:0000256" key="2">
    <source>
        <dbReference type="ARBA" id="ARBA00012513"/>
    </source>
</evidence>
<evidence type="ECO:0000256" key="4">
    <source>
        <dbReference type="ARBA" id="ARBA00022679"/>
    </source>
</evidence>
<comment type="catalytic activity">
    <reaction evidence="12">
        <text>L-seryl-[protein] + ATP = O-phospho-L-seryl-[protein] + ADP + H(+)</text>
        <dbReference type="Rhea" id="RHEA:17989"/>
        <dbReference type="Rhea" id="RHEA-COMP:9863"/>
        <dbReference type="Rhea" id="RHEA-COMP:11604"/>
        <dbReference type="ChEBI" id="CHEBI:15378"/>
        <dbReference type="ChEBI" id="CHEBI:29999"/>
        <dbReference type="ChEBI" id="CHEBI:30616"/>
        <dbReference type="ChEBI" id="CHEBI:83421"/>
        <dbReference type="ChEBI" id="CHEBI:456216"/>
        <dbReference type="EC" id="2.7.11.1"/>
    </reaction>
</comment>
<keyword evidence="9 13" id="KW-1133">Transmembrane helix</keyword>
<keyword evidence="7" id="KW-0418">Kinase</keyword>
<evidence type="ECO:0000313" key="15">
    <source>
        <dbReference type="Proteomes" id="UP001472677"/>
    </source>
</evidence>
<comment type="caution">
    <text evidence="14">The sequence shown here is derived from an EMBL/GenBank/DDBJ whole genome shotgun (WGS) entry which is preliminary data.</text>
</comment>
<reference evidence="14 15" key="1">
    <citation type="journal article" date="2024" name="G3 (Bethesda)">
        <title>Genome assembly of Hibiscus sabdariffa L. provides insights into metabolisms of medicinal natural products.</title>
        <authorList>
            <person name="Kim T."/>
        </authorList>
    </citation>
    <scope>NUCLEOTIDE SEQUENCE [LARGE SCALE GENOMIC DNA]</scope>
    <source>
        <strain evidence="14">TK-2024</strain>
        <tissue evidence="14">Old leaves</tissue>
    </source>
</reference>
<evidence type="ECO:0000256" key="10">
    <source>
        <dbReference type="ARBA" id="ARBA00023136"/>
    </source>
</evidence>
<evidence type="ECO:0000256" key="7">
    <source>
        <dbReference type="ARBA" id="ARBA00022777"/>
    </source>
</evidence>
<dbReference type="PANTHER" id="PTHR47984:SF31">
    <property type="entry name" value="OS03G0227900 PROTEIN"/>
    <property type="match status" value="1"/>
</dbReference>
<dbReference type="Gene3D" id="3.30.200.20">
    <property type="entry name" value="Phosphorylase Kinase, domain 1"/>
    <property type="match status" value="1"/>
</dbReference>